<evidence type="ECO:0000256" key="3">
    <source>
        <dbReference type="SAM" id="Phobius"/>
    </source>
</evidence>
<feature type="compositionally biased region" description="Polar residues" evidence="2">
    <location>
        <begin position="49"/>
        <end position="58"/>
    </location>
</feature>
<gene>
    <name evidence="4" type="ORF">BSTOLATCC_MIC29806</name>
</gene>
<keyword evidence="3" id="KW-0472">Membrane</keyword>
<evidence type="ECO:0000256" key="2">
    <source>
        <dbReference type="SAM" id="MobiDB-lite"/>
    </source>
</evidence>
<accession>A0AAU9J899</accession>
<keyword evidence="3" id="KW-1133">Transmembrane helix</keyword>
<name>A0AAU9J899_9CILI</name>
<sequence length="242" mass="28494">MSYDTNSQTILKAIGKSYSTSSLSRKSKLLIDSSPKRKTPTPSSIKPITKSSFTARSTENLKKNSSKSPKSQNFIKDFAIRKNIICRVLNEREKNLRVEQDRKELHEKYEKLREKQEERAKRTRKLVNYEKEFKNQFSAKNFEFKFEGGSKIKKKGELKARCVLRQSEIDSEIVPETHHKHFTLQDLQAILNFRKDLPFKFYFALIISAFMNISNISISSDFWVKEIPQQNFFQFICLIYKK</sequence>
<evidence type="ECO:0000313" key="5">
    <source>
        <dbReference type="Proteomes" id="UP001162131"/>
    </source>
</evidence>
<feature type="region of interest" description="Disordered" evidence="2">
    <location>
        <begin position="18"/>
        <end position="70"/>
    </location>
</feature>
<organism evidence="4 5">
    <name type="scientific">Blepharisma stoltei</name>
    <dbReference type="NCBI Taxonomy" id="1481888"/>
    <lineage>
        <taxon>Eukaryota</taxon>
        <taxon>Sar</taxon>
        <taxon>Alveolata</taxon>
        <taxon>Ciliophora</taxon>
        <taxon>Postciliodesmatophora</taxon>
        <taxon>Heterotrichea</taxon>
        <taxon>Heterotrichida</taxon>
        <taxon>Blepharismidae</taxon>
        <taxon>Blepharisma</taxon>
    </lineage>
</organism>
<dbReference type="Proteomes" id="UP001162131">
    <property type="component" value="Unassembled WGS sequence"/>
</dbReference>
<feature type="coiled-coil region" evidence="1">
    <location>
        <begin position="95"/>
        <end position="132"/>
    </location>
</feature>
<keyword evidence="5" id="KW-1185">Reference proteome</keyword>
<feature type="transmembrane region" description="Helical" evidence="3">
    <location>
        <begin position="201"/>
        <end position="218"/>
    </location>
</feature>
<dbReference type="EMBL" id="CAJZBQ010000029">
    <property type="protein sequence ID" value="CAG9321901.1"/>
    <property type="molecule type" value="Genomic_DNA"/>
</dbReference>
<evidence type="ECO:0000256" key="1">
    <source>
        <dbReference type="SAM" id="Coils"/>
    </source>
</evidence>
<dbReference type="AlphaFoldDB" id="A0AAU9J899"/>
<reference evidence="4" key="1">
    <citation type="submission" date="2021-09" db="EMBL/GenBank/DDBJ databases">
        <authorList>
            <consortium name="AG Swart"/>
            <person name="Singh M."/>
            <person name="Singh A."/>
            <person name="Seah K."/>
            <person name="Emmerich C."/>
        </authorList>
    </citation>
    <scope>NUCLEOTIDE SEQUENCE</scope>
    <source>
        <strain evidence="4">ATCC30299</strain>
    </source>
</reference>
<comment type="caution">
    <text evidence="4">The sequence shown here is derived from an EMBL/GenBank/DDBJ whole genome shotgun (WGS) entry which is preliminary data.</text>
</comment>
<keyword evidence="1" id="KW-0175">Coiled coil</keyword>
<protein>
    <submittedName>
        <fullName evidence="4">Uncharacterized protein</fullName>
    </submittedName>
</protein>
<evidence type="ECO:0000313" key="4">
    <source>
        <dbReference type="EMBL" id="CAG9321901.1"/>
    </source>
</evidence>
<keyword evidence="3" id="KW-0812">Transmembrane</keyword>
<proteinExistence type="predicted"/>